<keyword evidence="3" id="KW-1185">Reference proteome</keyword>
<evidence type="ECO:0000256" key="1">
    <source>
        <dbReference type="SAM" id="Phobius"/>
    </source>
</evidence>
<dbReference type="EMBL" id="WOCE01000017">
    <property type="protein sequence ID" value="KAE9596010.1"/>
    <property type="molecule type" value="Genomic_DNA"/>
</dbReference>
<keyword evidence="1" id="KW-0812">Transmembrane</keyword>
<sequence length="86" mass="9736">MGGVKVWFRCSQAVLSMLLVQLFATGMQLLSRVILVQGTFIFALIAYRHILAALCVSPFALYFERGSAKKFNWSVWFWIFISALVG</sequence>
<gene>
    <name evidence="2" type="ORF">Lalb_Chr17g0344771</name>
</gene>
<keyword evidence="1" id="KW-0472">Membrane</keyword>
<evidence type="ECO:0008006" key="4">
    <source>
        <dbReference type="Google" id="ProtNLM"/>
    </source>
</evidence>
<dbReference type="Proteomes" id="UP000447434">
    <property type="component" value="Chromosome 17"/>
</dbReference>
<feature type="transmembrane region" description="Helical" evidence="1">
    <location>
        <begin position="40"/>
        <end position="63"/>
    </location>
</feature>
<proteinExistence type="predicted"/>
<comment type="caution">
    <text evidence="2">The sequence shown here is derived from an EMBL/GenBank/DDBJ whole genome shotgun (WGS) entry which is preliminary data.</text>
</comment>
<accession>A0A6A4P3E3</accession>
<dbReference type="AlphaFoldDB" id="A0A6A4P3E3"/>
<organism evidence="2 3">
    <name type="scientific">Lupinus albus</name>
    <name type="common">White lupine</name>
    <name type="synonym">Lupinus termis</name>
    <dbReference type="NCBI Taxonomy" id="3870"/>
    <lineage>
        <taxon>Eukaryota</taxon>
        <taxon>Viridiplantae</taxon>
        <taxon>Streptophyta</taxon>
        <taxon>Embryophyta</taxon>
        <taxon>Tracheophyta</taxon>
        <taxon>Spermatophyta</taxon>
        <taxon>Magnoliopsida</taxon>
        <taxon>eudicotyledons</taxon>
        <taxon>Gunneridae</taxon>
        <taxon>Pentapetalae</taxon>
        <taxon>rosids</taxon>
        <taxon>fabids</taxon>
        <taxon>Fabales</taxon>
        <taxon>Fabaceae</taxon>
        <taxon>Papilionoideae</taxon>
        <taxon>50 kb inversion clade</taxon>
        <taxon>genistoids sensu lato</taxon>
        <taxon>core genistoids</taxon>
        <taxon>Genisteae</taxon>
        <taxon>Lupinus</taxon>
    </lineage>
</organism>
<keyword evidence="1" id="KW-1133">Transmembrane helix</keyword>
<protein>
    <recommendedName>
        <fullName evidence="4">WAT1-related protein</fullName>
    </recommendedName>
</protein>
<evidence type="ECO:0000313" key="2">
    <source>
        <dbReference type="EMBL" id="KAE9596010.1"/>
    </source>
</evidence>
<evidence type="ECO:0000313" key="3">
    <source>
        <dbReference type="Proteomes" id="UP000447434"/>
    </source>
</evidence>
<reference evidence="3" key="1">
    <citation type="journal article" date="2020" name="Nat. Commun.">
        <title>Genome sequence of the cluster root forming white lupin.</title>
        <authorList>
            <person name="Hufnagel B."/>
            <person name="Marques A."/>
            <person name="Soriano A."/>
            <person name="Marques L."/>
            <person name="Divol F."/>
            <person name="Doumas P."/>
            <person name="Sallet E."/>
            <person name="Mancinotti D."/>
            <person name="Carrere S."/>
            <person name="Marande W."/>
            <person name="Arribat S."/>
            <person name="Keller J."/>
            <person name="Huneau C."/>
            <person name="Blein T."/>
            <person name="Aime D."/>
            <person name="Laguerre M."/>
            <person name="Taylor J."/>
            <person name="Schubert V."/>
            <person name="Nelson M."/>
            <person name="Geu-Flores F."/>
            <person name="Crespi M."/>
            <person name="Gallardo-Guerrero K."/>
            <person name="Delaux P.-M."/>
            <person name="Salse J."/>
            <person name="Berges H."/>
            <person name="Guyot R."/>
            <person name="Gouzy J."/>
            <person name="Peret B."/>
        </authorList>
    </citation>
    <scope>NUCLEOTIDE SEQUENCE [LARGE SCALE GENOMIC DNA]</scope>
    <source>
        <strain evidence="3">cv. Amiga</strain>
    </source>
</reference>
<name>A0A6A4P3E3_LUPAL</name>
<dbReference type="OrthoDB" id="1403924at2759"/>